<keyword evidence="1" id="KW-0175">Coiled coil</keyword>
<dbReference type="PROSITE" id="PS50033">
    <property type="entry name" value="UBX"/>
    <property type="match status" value="1"/>
</dbReference>
<dbReference type="Gene3D" id="1.10.8.10">
    <property type="entry name" value="DNA helicase RuvA subunit, C-terminal domain"/>
    <property type="match status" value="1"/>
</dbReference>
<dbReference type="STRING" id="1340429.A0A2G4SPC6"/>
<feature type="region of interest" description="Disordered" evidence="2">
    <location>
        <begin position="300"/>
        <end position="331"/>
    </location>
</feature>
<dbReference type="CDD" id="cd01767">
    <property type="entry name" value="UBX"/>
    <property type="match status" value="1"/>
</dbReference>
<dbReference type="Pfam" id="PF14555">
    <property type="entry name" value="UBA_4"/>
    <property type="match status" value="1"/>
</dbReference>
<dbReference type="Gene3D" id="3.40.30.10">
    <property type="entry name" value="Glutaredoxin"/>
    <property type="match status" value="1"/>
</dbReference>
<proteinExistence type="predicted"/>
<dbReference type="SUPFAM" id="SSF52833">
    <property type="entry name" value="Thioredoxin-like"/>
    <property type="match status" value="1"/>
</dbReference>
<feature type="region of interest" description="Disordered" evidence="2">
    <location>
        <begin position="69"/>
        <end position="94"/>
    </location>
</feature>
<dbReference type="AlphaFoldDB" id="A0A2G4SPC6"/>
<dbReference type="GO" id="GO:0043130">
    <property type="term" value="F:ubiquitin binding"/>
    <property type="evidence" value="ECO:0007669"/>
    <property type="project" value="TreeGrafter"/>
</dbReference>
<dbReference type="Gene3D" id="3.10.20.90">
    <property type="entry name" value="Phosphatidylinositol 3-kinase Catalytic Subunit, Chain A, domain 1"/>
    <property type="match status" value="1"/>
</dbReference>
<organism evidence="4 5">
    <name type="scientific">Rhizopus microsporus ATCC 52813</name>
    <dbReference type="NCBI Taxonomy" id="1340429"/>
    <lineage>
        <taxon>Eukaryota</taxon>
        <taxon>Fungi</taxon>
        <taxon>Fungi incertae sedis</taxon>
        <taxon>Mucoromycota</taxon>
        <taxon>Mucoromycotina</taxon>
        <taxon>Mucoromycetes</taxon>
        <taxon>Mucorales</taxon>
        <taxon>Mucorineae</taxon>
        <taxon>Rhizopodaceae</taxon>
        <taxon>Rhizopus</taxon>
    </lineage>
</organism>
<dbReference type="PANTHER" id="PTHR23322:SF1">
    <property type="entry name" value="FAS-ASSOCIATED FACTOR 2"/>
    <property type="match status" value="1"/>
</dbReference>
<dbReference type="InterPro" id="IPR050730">
    <property type="entry name" value="UBX_domain-protein"/>
</dbReference>
<dbReference type="GO" id="GO:0005783">
    <property type="term" value="C:endoplasmic reticulum"/>
    <property type="evidence" value="ECO:0007669"/>
    <property type="project" value="TreeGrafter"/>
</dbReference>
<dbReference type="Pfam" id="PF21021">
    <property type="entry name" value="FAF1"/>
    <property type="match status" value="1"/>
</dbReference>
<name>A0A2G4SPC6_RHIZD</name>
<dbReference type="SMART" id="SM00166">
    <property type="entry name" value="UBX"/>
    <property type="match status" value="1"/>
</dbReference>
<evidence type="ECO:0000313" key="5">
    <source>
        <dbReference type="Proteomes" id="UP000242254"/>
    </source>
</evidence>
<evidence type="ECO:0000256" key="1">
    <source>
        <dbReference type="ARBA" id="ARBA00023054"/>
    </source>
</evidence>
<accession>A0A2G4SPC6</accession>
<gene>
    <name evidence="4" type="ORF">RHIMIDRAFT_239419</name>
</gene>
<dbReference type="Proteomes" id="UP000242254">
    <property type="component" value="Unassembled WGS sequence"/>
</dbReference>
<dbReference type="InterPro" id="IPR001012">
    <property type="entry name" value="UBX_dom"/>
</dbReference>
<dbReference type="InterPro" id="IPR029071">
    <property type="entry name" value="Ubiquitin-like_domsf"/>
</dbReference>
<dbReference type="GO" id="GO:0036503">
    <property type="term" value="P:ERAD pathway"/>
    <property type="evidence" value="ECO:0007669"/>
    <property type="project" value="TreeGrafter"/>
</dbReference>
<dbReference type="RefSeq" id="XP_023464303.1">
    <property type="nucleotide sequence ID" value="XM_023609170.1"/>
</dbReference>
<reference evidence="4 5" key="1">
    <citation type="journal article" date="2016" name="Proc. Natl. Acad. Sci. U.S.A.">
        <title>Lipid metabolic changes in an early divergent fungus govern the establishment of a mutualistic symbiosis with endobacteria.</title>
        <authorList>
            <person name="Lastovetsky O.A."/>
            <person name="Gaspar M.L."/>
            <person name="Mondo S.J."/>
            <person name="LaButti K.M."/>
            <person name="Sandor L."/>
            <person name="Grigoriev I.V."/>
            <person name="Henry S.A."/>
            <person name="Pawlowska T.E."/>
        </authorList>
    </citation>
    <scope>NUCLEOTIDE SEQUENCE [LARGE SCALE GENOMIC DNA]</scope>
    <source>
        <strain evidence="4 5">ATCC 52813</strain>
    </source>
</reference>
<sequence>MTSLDTLTEHQKEVLNQYQTITETKNLDEALGQLIEHDWNLERAIESKYETSNIQEHREQLEQEVADNTTGTIRRRKTTTTTTATTTTRASTSRPNSIPSSSFSFISILFWPFGVAWNITWSILSLASRILSQQQSITGGRRPPRDPRVLAYEFIQAFELSYGQTHVDFFQGGYSQALEKARKELRFMLVVLQSDDHDDTELFCRETLTSRQLIDYVKEKNILVWGGNVRETEAHKVSYTLQASTYPFLALIALQKPLGASTPKMTVIERMEGPCRAEELVSQIDAAIDRHGAVVNRLKNEREQREMERRLREDQDRAYRESLKADQEKVRKAQEEKEALVKAEEEEKQRQREKEIQKQKNEEYIRYLYTHLPEEPKEGKMTKLSFRLANGDRVVRSFSEHDTLDTLYRFVEVYPLLKSNEPVEPCEFAPEDYVHQYKFTIHSPYPRKEYEADEHQTLSNIPNLWPSATLVVDAVDDEE</sequence>
<feature type="domain" description="UBX" evidence="3">
    <location>
        <begin position="377"/>
        <end position="472"/>
    </location>
</feature>
<feature type="compositionally biased region" description="Low complexity" evidence="2">
    <location>
        <begin position="79"/>
        <end position="94"/>
    </location>
</feature>
<evidence type="ECO:0000259" key="3">
    <source>
        <dbReference type="PROSITE" id="PS50033"/>
    </source>
</evidence>
<protein>
    <submittedName>
        <fullName evidence="4">UBX-domain-containing protein</fullName>
    </submittedName>
</protein>
<dbReference type="InterPro" id="IPR049483">
    <property type="entry name" value="FAF1_2-like_UAS"/>
</dbReference>
<keyword evidence="5" id="KW-1185">Reference proteome</keyword>
<evidence type="ECO:0000313" key="4">
    <source>
        <dbReference type="EMBL" id="PHZ10595.1"/>
    </source>
</evidence>
<dbReference type="PANTHER" id="PTHR23322">
    <property type="entry name" value="FAS-ASSOCIATED PROTEIN"/>
    <property type="match status" value="1"/>
</dbReference>
<dbReference type="EMBL" id="KZ303854">
    <property type="protein sequence ID" value="PHZ10595.1"/>
    <property type="molecule type" value="Genomic_DNA"/>
</dbReference>
<dbReference type="SUPFAM" id="SSF54236">
    <property type="entry name" value="Ubiquitin-like"/>
    <property type="match status" value="1"/>
</dbReference>
<dbReference type="GeneID" id="35440160"/>
<evidence type="ECO:0000256" key="2">
    <source>
        <dbReference type="SAM" id="MobiDB-lite"/>
    </source>
</evidence>
<dbReference type="InterPro" id="IPR036249">
    <property type="entry name" value="Thioredoxin-like_sf"/>
</dbReference>
<dbReference type="Pfam" id="PF00789">
    <property type="entry name" value="UBX"/>
    <property type="match status" value="1"/>
</dbReference>
<dbReference type="InterPro" id="IPR006577">
    <property type="entry name" value="UAS"/>
</dbReference>
<dbReference type="SMART" id="SM00594">
    <property type="entry name" value="UAS"/>
    <property type="match status" value="1"/>
</dbReference>